<reference evidence="2" key="1">
    <citation type="submission" date="2021-01" db="EMBL/GenBank/DDBJ databases">
        <title>Whole genome shotgun sequence of Sinosporangium siamense NBRC 109515.</title>
        <authorList>
            <person name="Komaki H."/>
            <person name="Tamura T."/>
        </authorList>
    </citation>
    <scope>NUCLEOTIDE SEQUENCE</scope>
    <source>
        <strain evidence="2">NBRC 109515</strain>
    </source>
</reference>
<evidence type="ECO:0000256" key="1">
    <source>
        <dbReference type="SAM" id="SignalP"/>
    </source>
</evidence>
<sequence length="131" mass="13301">MRKTAVVLATVAGVGLFGVTPVTATAGGLAEAGTARAAGVSGTGPMTAAGAQSAQAGIVAMGPAPGCVRGWVNRGLVTQTGHARNGCHRDLRVKILWAFGADSHCMSIRHDETAKHKIPIEPRRFDGVGTC</sequence>
<feature type="signal peptide" evidence="1">
    <location>
        <begin position="1"/>
        <end position="24"/>
    </location>
</feature>
<keyword evidence="3" id="KW-1185">Reference proteome</keyword>
<comment type="caution">
    <text evidence="2">The sequence shown here is derived from an EMBL/GenBank/DDBJ whole genome shotgun (WGS) entry which is preliminary data.</text>
</comment>
<dbReference type="RefSeq" id="WP_204033309.1">
    <property type="nucleotide sequence ID" value="NZ_BOOW01000059.1"/>
</dbReference>
<dbReference type="EMBL" id="BOOW01000059">
    <property type="protein sequence ID" value="GII97414.1"/>
    <property type="molecule type" value="Genomic_DNA"/>
</dbReference>
<proteinExistence type="predicted"/>
<dbReference type="Proteomes" id="UP000606172">
    <property type="component" value="Unassembled WGS sequence"/>
</dbReference>
<feature type="chain" id="PRO_5038929930" evidence="1">
    <location>
        <begin position="25"/>
        <end position="131"/>
    </location>
</feature>
<keyword evidence="1" id="KW-0732">Signal</keyword>
<name>A0A919VGT1_9ACTN</name>
<evidence type="ECO:0000313" key="2">
    <source>
        <dbReference type="EMBL" id="GII97414.1"/>
    </source>
</evidence>
<evidence type="ECO:0000313" key="3">
    <source>
        <dbReference type="Proteomes" id="UP000606172"/>
    </source>
</evidence>
<accession>A0A919VGT1</accession>
<protein>
    <submittedName>
        <fullName evidence="2">Uncharacterized protein</fullName>
    </submittedName>
</protein>
<dbReference type="AlphaFoldDB" id="A0A919VGT1"/>
<dbReference type="Gene3D" id="2.60.40.20">
    <property type="entry name" value="Alpha-amylase inhibitor"/>
    <property type="match status" value="1"/>
</dbReference>
<gene>
    <name evidence="2" type="ORF">Ssi02_76450</name>
</gene>
<dbReference type="InterPro" id="IPR036379">
    <property type="entry name" value="A-amylase_inhib_sf"/>
</dbReference>
<dbReference type="GO" id="GO:0015066">
    <property type="term" value="F:alpha-amylase inhibitor activity"/>
    <property type="evidence" value="ECO:0007669"/>
    <property type="project" value="InterPro"/>
</dbReference>
<organism evidence="2 3">
    <name type="scientific">Sinosporangium siamense</name>
    <dbReference type="NCBI Taxonomy" id="1367973"/>
    <lineage>
        <taxon>Bacteria</taxon>
        <taxon>Bacillati</taxon>
        <taxon>Actinomycetota</taxon>
        <taxon>Actinomycetes</taxon>
        <taxon>Streptosporangiales</taxon>
        <taxon>Streptosporangiaceae</taxon>
        <taxon>Sinosporangium</taxon>
    </lineage>
</organism>